<evidence type="ECO:0000256" key="8">
    <source>
        <dbReference type="ARBA" id="ARBA00022989"/>
    </source>
</evidence>
<comment type="function">
    <text evidence="10">Involved in inositol deacylation of GPI-anchored proteins which plays important roles in the quality control and ER-associated degradation of GPI-anchored proteins.</text>
</comment>
<dbReference type="InterPro" id="IPR012908">
    <property type="entry name" value="PGAP1-ab_dom-like"/>
</dbReference>
<dbReference type="STRING" id="1245769.A0A0C7ND12"/>
<sequence>MGVRRSAKALVHKGMTVFAGRYLEIKESPSHRVELLKKDREAEKAFRGVDSANGVAETAKTGVPNRILGLGFFFILLVVLVSTLTRFSGSDSPQCRPVYMYPSYARIDGFDERYTQLAKKYHLYLYREQGKDREPNEEDGTIEVDGIPVLFIPGNAGSFKQARSIAAACANVYFDEPDSIKNPHTKNLDFFTADFNEDFTAFHGRTLLDQAGYLNDAIAYILSLYRSDSGPLPQSVLIVGHSMGGIVARVMPTLKNFRAESVNSYITLSAPHAVAPVTFDGDMMKIYERIDQFWRAQYKESSSFYSQNVSLISITGGVLDTVLPADFTAIEGIIPYGNGFTTYTTTIPKLWTPIDHLAIVWCDQLRNILAHILLESTDVRSPSMTRPLSERMHLYRKWLLTGLESYTNQDKTANAAPVDLSDTFQFTKEYKQVKINEQEVLTSGDLRSEASTRIFDIPKASQKLQFSVLTSMETVKVLFCKEQPNQEGKTLALEDGTSICISASEYFVTIPKSTSKSQYPSDSSWDTGDDPFRLLNVNQTTILAYDFIAMDIGRGNPDADSFVAAELTDKVTTTVINDSPFRIFFDGIFRRNDRKIPSSMVTNFDFTSLYSSIVSYRVQTQHHGLSNVFQPLLRQSVEKPFETKWHVNLDQGPQDINFHNVAPFVELNSTHDNSLKLMFISPPGGESSMNLKINWSLTVKMLLIRFRLSIVAFTVAFVSLVVAFQFFEYGKVGQYVAFDYAVYRILNEHWFGLCIFLGLLTPIASLLGSPQIPNLIHDKTGEALPGFMSRKSALFLGTRETFMWWLGPFFLLMTVSLVYLVYRIVVTVEGLVTWTFDGSKEGCEVAENSSGSIWDTNSRGYDVRQIAGLVIIILSVIFYIPYQFAFVVLTIVQVVFCLKLAASPKRSEKQRLLNFNNSILMLMLFLVPINAPIVVVFMRNFAIKWQTPFRSHHNFLAVLPIVLLIESNARSRMPQRPSSTKAFGSIALIGWLLHISLYSILFGARNLYWLHHLFNCLCAMLFFKTFA</sequence>
<feature type="transmembrane region" description="Helical" evidence="10">
    <location>
        <begin position="802"/>
        <end position="822"/>
    </location>
</feature>
<dbReference type="GO" id="GO:0015031">
    <property type="term" value="P:protein transport"/>
    <property type="evidence" value="ECO:0007669"/>
    <property type="project" value="UniProtKB-KW"/>
</dbReference>
<evidence type="ECO:0000256" key="3">
    <source>
        <dbReference type="ARBA" id="ARBA00022448"/>
    </source>
</evidence>
<dbReference type="Proteomes" id="UP000054304">
    <property type="component" value="Unassembled WGS sequence"/>
</dbReference>
<comment type="subcellular location">
    <subcellularLocation>
        <location evidence="1">Endoplasmic reticulum membrane</location>
        <topology evidence="1">Multi-pass membrane protein</topology>
    </subcellularLocation>
</comment>
<feature type="transmembrane region" description="Helical" evidence="10">
    <location>
        <begin position="982"/>
        <end position="1001"/>
    </location>
</feature>
<protein>
    <recommendedName>
        <fullName evidence="10">GPI inositol-deacylase</fullName>
        <ecNumber evidence="10">3.1.-.-</ecNumber>
    </recommendedName>
</protein>
<dbReference type="GO" id="GO:0036503">
    <property type="term" value="P:ERAD pathway"/>
    <property type="evidence" value="ECO:0007669"/>
    <property type="project" value="EnsemblFungi"/>
</dbReference>
<dbReference type="GO" id="GO:0006505">
    <property type="term" value="P:GPI anchor metabolic process"/>
    <property type="evidence" value="ECO:0007669"/>
    <property type="project" value="EnsemblFungi"/>
</dbReference>
<keyword evidence="3 10" id="KW-0813">Transport</keyword>
<dbReference type="PANTHER" id="PTHR15495:SF7">
    <property type="entry name" value="GPI INOSITOL-DEACYLASE"/>
    <property type="match status" value="1"/>
</dbReference>
<dbReference type="GO" id="GO:0006621">
    <property type="term" value="P:protein retention in ER lumen"/>
    <property type="evidence" value="ECO:0007669"/>
    <property type="project" value="EnsemblFungi"/>
</dbReference>
<dbReference type="Pfam" id="PF25140">
    <property type="entry name" value="PGAP1_TMD"/>
    <property type="match status" value="1"/>
</dbReference>
<dbReference type="OrthoDB" id="348976at2759"/>
<keyword evidence="9 10" id="KW-0472">Membrane</keyword>
<dbReference type="InterPro" id="IPR056824">
    <property type="entry name" value="PGAP1_TMD"/>
</dbReference>
<dbReference type="PANTHER" id="PTHR15495">
    <property type="entry name" value="NEGATIVE REGULATOR OF VESICLE FORMATION-RELATED"/>
    <property type="match status" value="1"/>
</dbReference>
<evidence type="ECO:0000256" key="5">
    <source>
        <dbReference type="ARBA" id="ARBA00022801"/>
    </source>
</evidence>
<feature type="transmembrane region" description="Helical" evidence="10">
    <location>
        <begin position="710"/>
        <end position="730"/>
    </location>
</feature>
<dbReference type="Pfam" id="PF07819">
    <property type="entry name" value="PGAP1"/>
    <property type="match status" value="1"/>
</dbReference>
<evidence type="ECO:0000256" key="4">
    <source>
        <dbReference type="ARBA" id="ARBA00022692"/>
    </source>
</evidence>
<dbReference type="Gene3D" id="3.40.50.1820">
    <property type="entry name" value="alpha/beta hydrolase"/>
    <property type="match status" value="1"/>
</dbReference>
<gene>
    <name evidence="13" type="ORF">LALA0_S08e03796g</name>
</gene>
<evidence type="ECO:0000256" key="9">
    <source>
        <dbReference type="ARBA" id="ARBA00023136"/>
    </source>
</evidence>
<evidence type="ECO:0000313" key="14">
    <source>
        <dbReference type="Proteomes" id="UP000054304"/>
    </source>
</evidence>
<dbReference type="AlphaFoldDB" id="A0A0C7ND12"/>
<dbReference type="GO" id="GO:0016050">
    <property type="term" value="P:vesicle organization"/>
    <property type="evidence" value="ECO:0007669"/>
    <property type="project" value="EnsemblFungi"/>
</dbReference>
<dbReference type="Pfam" id="PF25141">
    <property type="entry name" value="PGAP1_2nd"/>
    <property type="match status" value="1"/>
</dbReference>
<dbReference type="GO" id="GO:0050185">
    <property type="term" value="F:phosphatidylinositol deacylase activity"/>
    <property type="evidence" value="ECO:0007669"/>
    <property type="project" value="EnsemblFungi"/>
</dbReference>
<dbReference type="InterPro" id="IPR029058">
    <property type="entry name" value="AB_hydrolase_fold"/>
</dbReference>
<dbReference type="InterPro" id="IPR039529">
    <property type="entry name" value="PGAP1/BST1"/>
</dbReference>
<evidence type="ECO:0000256" key="10">
    <source>
        <dbReference type="RuleBase" id="RU365011"/>
    </source>
</evidence>
<keyword evidence="5 10" id="KW-0378">Hydrolase</keyword>
<evidence type="ECO:0000313" key="13">
    <source>
        <dbReference type="EMBL" id="CEP63496.1"/>
    </source>
</evidence>
<dbReference type="RefSeq" id="XP_022629712.1">
    <property type="nucleotide sequence ID" value="XM_022771098.1"/>
</dbReference>
<feature type="transmembrane region" description="Helical" evidence="10">
    <location>
        <begin position="750"/>
        <end position="769"/>
    </location>
</feature>
<reference evidence="13 14" key="1">
    <citation type="submission" date="2014-12" db="EMBL/GenBank/DDBJ databases">
        <authorList>
            <person name="Neuveglise Cecile"/>
        </authorList>
    </citation>
    <scope>NUCLEOTIDE SEQUENCE [LARGE SCALE GENOMIC DNA]</scope>
    <source>
        <strain evidence="13 14">CBS 12615</strain>
    </source>
</reference>
<name>A0A0C7ND12_9SACH</name>
<organism evidence="13 14">
    <name type="scientific">Lachancea lanzarotensis</name>
    <dbReference type="NCBI Taxonomy" id="1245769"/>
    <lineage>
        <taxon>Eukaryota</taxon>
        <taxon>Fungi</taxon>
        <taxon>Dikarya</taxon>
        <taxon>Ascomycota</taxon>
        <taxon>Saccharomycotina</taxon>
        <taxon>Saccharomycetes</taxon>
        <taxon>Saccharomycetales</taxon>
        <taxon>Saccharomycetaceae</taxon>
        <taxon>Lachancea</taxon>
    </lineage>
</organism>
<dbReference type="EC" id="3.1.-.-" evidence="10"/>
<dbReference type="GO" id="GO:0034368">
    <property type="term" value="P:protein-lipid complex remodeling"/>
    <property type="evidence" value="ECO:0007669"/>
    <property type="project" value="EnsemblFungi"/>
</dbReference>
<feature type="transmembrane region" description="Helical" evidence="10">
    <location>
        <begin position="67"/>
        <end position="87"/>
    </location>
</feature>
<feature type="domain" description="GPI inositol-deacylase transmembrane" evidence="12">
    <location>
        <begin position="710"/>
        <end position="1025"/>
    </location>
</feature>
<dbReference type="EMBL" id="LN736367">
    <property type="protein sequence ID" value="CEP63496.1"/>
    <property type="molecule type" value="Genomic_DNA"/>
</dbReference>
<feature type="transmembrane region" description="Helical" evidence="10">
    <location>
        <begin position="919"/>
        <end position="941"/>
    </location>
</feature>
<evidence type="ECO:0000256" key="6">
    <source>
        <dbReference type="ARBA" id="ARBA00022824"/>
    </source>
</evidence>
<keyword evidence="8 10" id="KW-1133">Transmembrane helix</keyword>
<accession>A0A0C7ND12</accession>
<evidence type="ECO:0000256" key="1">
    <source>
        <dbReference type="ARBA" id="ARBA00004477"/>
    </source>
</evidence>
<comment type="similarity">
    <text evidence="2 10">Belongs to the GPI inositol-deacylase family.</text>
</comment>
<evidence type="ECO:0000259" key="11">
    <source>
        <dbReference type="Pfam" id="PF07819"/>
    </source>
</evidence>
<dbReference type="GO" id="GO:0005789">
    <property type="term" value="C:endoplasmic reticulum membrane"/>
    <property type="evidence" value="ECO:0007669"/>
    <property type="project" value="UniProtKB-SubCell"/>
</dbReference>
<keyword evidence="14" id="KW-1185">Reference proteome</keyword>
<feature type="transmembrane region" description="Helical" evidence="10">
    <location>
        <begin position="866"/>
        <end position="898"/>
    </location>
</feature>
<dbReference type="GO" id="GO:0006888">
    <property type="term" value="P:endoplasmic reticulum to Golgi vesicle-mediated transport"/>
    <property type="evidence" value="ECO:0007669"/>
    <property type="project" value="EnsemblFungi"/>
</dbReference>
<dbReference type="GeneID" id="34687004"/>
<evidence type="ECO:0000256" key="7">
    <source>
        <dbReference type="ARBA" id="ARBA00022927"/>
    </source>
</evidence>
<keyword evidence="4 10" id="KW-0812">Transmembrane</keyword>
<keyword evidence="7 10" id="KW-0653">Protein transport</keyword>
<dbReference type="SUPFAM" id="SSF53474">
    <property type="entry name" value="alpha/beta-Hydrolases"/>
    <property type="match status" value="1"/>
</dbReference>
<feature type="domain" description="GPI inositol-deacylase PGAP1-like alpha/beta" evidence="11">
    <location>
        <begin position="144"/>
        <end position="375"/>
    </location>
</feature>
<proteinExistence type="inferred from homology"/>
<evidence type="ECO:0000259" key="12">
    <source>
        <dbReference type="Pfam" id="PF25140"/>
    </source>
</evidence>
<evidence type="ECO:0000256" key="2">
    <source>
        <dbReference type="ARBA" id="ARBA00006931"/>
    </source>
</evidence>
<keyword evidence="6 10" id="KW-0256">Endoplasmic reticulum</keyword>
<dbReference type="HOGENOM" id="CLU_006103_0_0_1"/>